<gene>
    <name evidence="1" type="ORF">H663_004390</name>
</gene>
<reference evidence="1" key="1">
    <citation type="submission" date="2017-04" db="EMBL/GenBank/DDBJ databases">
        <title>Unexpected and diverse lifestyles within the genus Limnohabitans.</title>
        <authorList>
            <person name="Kasalicky V."/>
            <person name="Mehrshad M."/>
            <person name="Andrei S.-A."/>
            <person name="Salcher M."/>
            <person name="Kratochvilova H."/>
            <person name="Simek K."/>
            <person name="Ghai R."/>
        </authorList>
    </citation>
    <scope>NUCLEOTIDE SEQUENCE [LARGE SCALE GENOMIC DNA]</scope>
    <source>
        <strain evidence="1">II-D5</strain>
    </source>
</reference>
<dbReference type="Pfam" id="PF11142">
    <property type="entry name" value="DUF2917"/>
    <property type="match status" value="1"/>
</dbReference>
<dbReference type="EMBL" id="LFYT02000004">
    <property type="protein sequence ID" value="PVE43725.1"/>
    <property type="molecule type" value="Genomic_DNA"/>
</dbReference>
<comment type="caution">
    <text evidence="1">The sequence shown here is derived from an EMBL/GenBank/DDBJ whole genome shotgun (WGS) entry which is preliminary data.</text>
</comment>
<protein>
    <recommendedName>
        <fullName evidence="3">DUF2917 domain-containing protein</fullName>
    </recommendedName>
</protein>
<name>A0A2T7UG92_9BURK</name>
<dbReference type="Proteomes" id="UP000037507">
    <property type="component" value="Unassembled WGS sequence"/>
</dbReference>
<organism evidence="1 2">
    <name type="scientific">Limnohabitans planktonicus II-D5</name>
    <dbReference type="NCBI Taxonomy" id="1293045"/>
    <lineage>
        <taxon>Bacteria</taxon>
        <taxon>Pseudomonadati</taxon>
        <taxon>Pseudomonadota</taxon>
        <taxon>Betaproteobacteria</taxon>
        <taxon>Burkholderiales</taxon>
        <taxon>Comamonadaceae</taxon>
        <taxon>Limnohabitans</taxon>
    </lineage>
</organism>
<evidence type="ECO:0000313" key="2">
    <source>
        <dbReference type="Proteomes" id="UP000037507"/>
    </source>
</evidence>
<evidence type="ECO:0000313" key="1">
    <source>
        <dbReference type="EMBL" id="PVE43725.1"/>
    </source>
</evidence>
<evidence type="ECO:0008006" key="3">
    <source>
        <dbReference type="Google" id="ProtNLM"/>
    </source>
</evidence>
<dbReference type="InterPro" id="IPR021317">
    <property type="entry name" value="DUF2917"/>
</dbReference>
<dbReference type="AlphaFoldDB" id="A0A2T7UG92"/>
<accession>A0A2T7UG92</accession>
<sequence length="182" mass="20181">MDGECFGLHHGCTDDVVGADGSQEIEMSETNVCGSLQDCQKLKTVRWAGTWHLAPERAMSLLPRKKSQLLIVQGSAWITTGKPMGHWRQSDGDHFLQAGQIMDVVAGTHLVLQSRHTHEALRFDWREMPPGLVQHHSPKASVPELARQWVQAWAQVGLATGSLARALWHARLPGRQVSDMPV</sequence>
<keyword evidence="2" id="KW-1185">Reference proteome</keyword>
<proteinExistence type="predicted"/>